<reference evidence="3 4" key="1">
    <citation type="submission" date="2017-08" db="EMBL/GenBank/DDBJ databases">
        <authorList>
            <person name="de Groot N.N."/>
        </authorList>
    </citation>
    <scope>NUCLEOTIDE SEQUENCE [LARGE SCALE GENOMIC DNA]</scope>
    <source>
        <strain evidence="3 4">HM2</strain>
    </source>
</reference>
<gene>
    <name evidence="3" type="ORF">SAMN05661053_1097</name>
</gene>
<feature type="domain" description="FecR protein" evidence="2">
    <location>
        <begin position="98"/>
        <end position="178"/>
    </location>
</feature>
<sequence length="531" mass="58388">MIVNFFFEILITRLKNMVGNNQAKIFRVGLLGLALFFAVSFSACGDSESSKKESLNAVPEKPLFNGVVQSVLGDAHVKTADSHAKSLKVGLSVHEKSSIVTEAGASVVISVDDGSALKTDGRSELAIEVTKADELKTRMTVALRYGKLLFEVQKQAVKDEFEIRTENVSSVVRGTAGFIEYVDGLEISSLKEGRLDVSVSNDTAQPIKSGQTLIANTNGVKILSLASSGSLVLARALDSIATGAAAELGVHAAKLNLDKLESMLQEFDEAYKKKAEAFIKSSQIEFKPKVLNEYIGKPSVTLEALFIPGSFVSVLGIVDTIPESGLYKRTFEWADSTAFGPKHFVVNCSNGEVEYICHTWHTNFVSAKMAEVLTKANERKSTAAKDTVQPKKLKPSIVIEGSGRERIHVLPEERDIPATLRFSVAGLMGSDLSQIKKIIVKRKGVVVKTFADDELMTNSFKLPIRLKQNRIAHFEIDAIFVNGKKIKARKVYETYCFFENYEDGKKSNRINDMTAEEEYKNVVSKRLLKNE</sequence>
<dbReference type="AlphaFoldDB" id="A0A380RWB4"/>
<name>A0A380RWB4_FIBSU</name>
<dbReference type="Gene3D" id="2.60.120.1440">
    <property type="match status" value="1"/>
</dbReference>
<organism evidence="3 4">
    <name type="scientific">Fibrobacter succinogenes</name>
    <name type="common">Bacteroides succinogenes</name>
    <dbReference type="NCBI Taxonomy" id="833"/>
    <lineage>
        <taxon>Bacteria</taxon>
        <taxon>Pseudomonadati</taxon>
        <taxon>Fibrobacterota</taxon>
        <taxon>Fibrobacteria</taxon>
        <taxon>Fibrobacterales</taxon>
        <taxon>Fibrobacteraceae</taxon>
        <taxon>Fibrobacter</taxon>
    </lineage>
</organism>
<dbReference type="PANTHER" id="PTHR38731:SF1">
    <property type="entry name" value="FECR PROTEIN DOMAIN-CONTAINING PROTEIN"/>
    <property type="match status" value="1"/>
</dbReference>
<evidence type="ECO:0000259" key="2">
    <source>
        <dbReference type="Pfam" id="PF04773"/>
    </source>
</evidence>
<accession>A0A380RWB4</accession>
<feature type="coiled-coil region" evidence="1">
    <location>
        <begin position="250"/>
        <end position="277"/>
    </location>
</feature>
<evidence type="ECO:0000313" key="3">
    <source>
        <dbReference type="EMBL" id="SUQ19853.1"/>
    </source>
</evidence>
<dbReference type="Pfam" id="PF04773">
    <property type="entry name" value="FecR"/>
    <property type="match status" value="1"/>
</dbReference>
<protein>
    <submittedName>
        <fullName evidence="3">FecR family protein</fullName>
    </submittedName>
</protein>
<dbReference type="PANTHER" id="PTHR38731">
    <property type="entry name" value="LIPL45-RELATED LIPOPROTEIN-RELATED"/>
    <property type="match status" value="1"/>
</dbReference>
<evidence type="ECO:0000313" key="4">
    <source>
        <dbReference type="Proteomes" id="UP000255423"/>
    </source>
</evidence>
<proteinExistence type="predicted"/>
<dbReference type="InterPro" id="IPR006860">
    <property type="entry name" value="FecR"/>
</dbReference>
<evidence type="ECO:0000256" key="1">
    <source>
        <dbReference type="SAM" id="Coils"/>
    </source>
</evidence>
<dbReference type="Proteomes" id="UP000255423">
    <property type="component" value="Unassembled WGS sequence"/>
</dbReference>
<keyword evidence="1" id="KW-0175">Coiled coil</keyword>
<dbReference type="EMBL" id="UHJL01000001">
    <property type="protein sequence ID" value="SUQ19853.1"/>
    <property type="molecule type" value="Genomic_DNA"/>
</dbReference>